<gene>
    <name evidence="2" type="ORF">CERSUDRAFT_126745</name>
</gene>
<feature type="compositionally biased region" description="Low complexity" evidence="1">
    <location>
        <begin position="142"/>
        <end position="154"/>
    </location>
</feature>
<sequence length="355" mass="37636">MDSYTTTASGFETNSLGLNLSSVTADPAAGPGLLLEDGSFEPEALLSYSGSLKLETAGFQSTPFPQYDDADYAAALDDDWGTTGPIISSPGTDPLLSDYPQAYSPERGSALFPTGVRLGLSPSGAASYASTPELSRSPSTDPPTIALALILPPAEGSSANGTTVGRKSKRAREEDDDADASVSKRRKRGTGELPCGAPGCTSRFSRETERKRHKKTCGVGTSGSSVCLACKEDIARGVYASDRALVNRRRHTAELAAGGLSRSDALRRHWKFHATEKGLIKAGKWPARTKELTVAGFRSMHVQIPSLRAECVSLLTQHWTAAAAANITLDVTPCLVLDTRAAHKIKQVEARARTK</sequence>
<organism evidence="2 3">
    <name type="scientific">Ceriporiopsis subvermispora (strain B)</name>
    <name type="common">White-rot fungus</name>
    <name type="synonym">Gelatoporia subvermispora</name>
    <dbReference type="NCBI Taxonomy" id="914234"/>
    <lineage>
        <taxon>Eukaryota</taxon>
        <taxon>Fungi</taxon>
        <taxon>Dikarya</taxon>
        <taxon>Basidiomycota</taxon>
        <taxon>Agaricomycotina</taxon>
        <taxon>Agaricomycetes</taxon>
        <taxon>Polyporales</taxon>
        <taxon>Gelatoporiaceae</taxon>
        <taxon>Gelatoporia</taxon>
    </lineage>
</organism>
<evidence type="ECO:0000313" key="2">
    <source>
        <dbReference type="EMBL" id="EMD32660.1"/>
    </source>
</evidence>
<dbReference type="OrthoDB" id="4748970at2759"/>
<dbReference type="AlphaFoldDB" id="M2QKJ5"/>
<feature type="region of interest" description="Disordered" evidence="1">
    <location>
        <begin position="124"/>
        <end position="216"/>
    </location>
</feature>
<dbReference type="EMBL" id="KB445810">
    <property type="protein sequence ID" value="EMD32660.1"/>
    <property type="molecule type" value="Genomic_DNA"/>
</dbReference>
<evidence type="ECO:0000256" key="1">
    <source>
        <dbReference type="SAM" id="MobiDB-lite"/>
    </source>
</evidence>
<dbReference type="HOGENOM" id="CLU_780740_0_0_1"/>
<keyword evidence="3" id="KW-1185">Reference proteome</keyword>
<proteinExistence type="predicted"/>
<feature type="compositionally biased region" description="Polar residues" evidence="1">
    <location>
        <begin position="128"/>
        <end position="139"/>
    </location>
</feature>
<evidence type="ECO:0000313" key="3">
    <source>
        <dbReference type="Proteomes" id="UP000016930"/>
    </source>
</evidence>
<accession>M2QKJ5</accession>
<protein>
    <submittedName>
        <fullName evidence="2">Uncharacterized protein</fullName>
    </submittedName>
</protein>
<dbReference type="Proteomes" id="UP000016930">
    <property type="component" value="Unassembled WGS sequence"/>
</dbReference>
<reference evidence="2 3" key="1">
    <citation type="journal article" date="2012" name="Proc. Natl. Acad. Sci. U.S.A.">
        <title>Comparative genomics of Ceriporiopsis subvermispora and Phanerochaete chrysosporium provide insight into selective ligninolysis.</title>
        <authorList>
            <person name="Fernandez-Fueyo E."/>
            <person name="Ruiz-Duenas F.J."/>
            <person name="Ferreira P."/>
            <person name="Floudas D."/>
            <person name="Hibbett D.S."/>
            <person name="Canessa P."/>
            <person name="Larrondo L.F."/>
            <person name="James T.Y."/>
            <person name="Seelenfreund D."/>
            <person name="Lobos S."/>
            <person name="Polanco R."/>
            <person name="Tello M."/>
            <person name="Honda Y."/>
            <person name="Watanabe T."/>
            <person name="Watanabe T."/>
            <person name="Ryu J.S."/>
            <person name="Kubicek C.P."/>
            <person name="Schmoll M."/>
            <person name="Gaskell J."/>
            <person name="Hammel K.E."/>
            <person name="St John F.J."/>
            <person name="Vanden Wymelenberg A."/>
            <person name="Sabat G."/>
            <person name="Splinter BonDurant S."/>
            <person name="Syed K."/>
            <person name="Yadav J.S."/>
            <person name="Doddapaneni H."/>
            <person name="Subramanian V."/>
            <person name="Lavin J.L."/>
            <person name="Oguiza J.A."/>
            <person name="Perez G."/>
            <person name="Pisabarro A.G."/>
            <person name="Ramirez L."/>
            <person name="Santoyo F."/>
            <person name="Master E."/>
            <person name="Coutinho P.M."/>
            <person name="Henrissat B."/>
            <person name="Lombard V."/>
            <person name="Magnuson J.K."/>
            <person name="Kuees U."/>
            <person name="Hori C."/>
            <person name="Igarashi K."/>
            <person name="Samejima M."/>
            <person name="Held B.W."/>
            <person name="Barry K.W."/>
            <person name="LaButti K.M."/>
            <person name="Lapidus A."/>
            <person name="Lindquist E.A."/>
            <person name="Lucas S.M."/>
            <person name="Riley R."/>
            <person name="Salamov A.A."/>
            <person name="Hoffmeister D."/>
            <person name="Schwenk D."/>
            <person name="Hadar Y."/>
            <person name="Yarden O."/>
            <person name="de Vries R.P."/>
            <person name="Wiebenga A."/>
            <person name="Stenlid J."/>
            <person name="Eastwood D."/>
            <person name="Grigoriev I.V."/>
            <person name="Berka R.M."/>
            <person name="Blanchette R.A."/>
            <person name="Kersten P."/>
            <person name="Martinez A.T."/>
            <person name="Vicuna R."/>
            <person name="Cullen D."/>
        </authorList>
    </citation>
    <scope>NUCLEOTIDE SEQUENCE [LARGE SCALE GENOMIC DNA]</scope>
    <source>
        <strain evidence="2 3">B</strain>
    </source>
</reference>
<name>M2QKJ5_CERS8</name>
<feature type="region of interest" description="Disordered" evidence="1">
    <location>
        <begin position="83"/>
        <end position="102"/>
    </location>
</feature>